<dbReference type="Proteomes" id="UP000038830">
    <property type="component" value="Unassembled WGS sequence"/>
</dbReference>
<protein>
    <submittedName>
        <fullName evidence="2">Uncharacterized protein</fullName>
    </submittedName>
</protein>
<organism evidence="2 3">
    <name type="scientific">Cyberlindnera jadinii (strain ATCC 18201 / CBS 1600 / BCRC 20928 / JCM 3617 / NBRC 0987 / NRRL Y-1542)</name>
    <name type="common">Torula yeast</name>
    <name type="synonym">Candida utilis</name>
    <dbReference type="NCBI Taxonomy" id="983966"/>
    <lineage>
        <taxon>Eukaryota</taxon>
        <taxon>Fungi</taxon>
        <taxon>Dikarya</taxon>
        <taxon>Ascomycota</taxon>
        <taxon>Saccharomycotina</taxon>
        <taxon>Saccharomycetes</taxon>
        <taxon>Phaffomycetales</taxon>
        <taxon>Phaffomycetaceae</taxon>
        <taxon>Cyberlindnera</taxon>
    </lineage>
</organism>
<evidence type="ECO:0000313" key="3">
    <source>
        <dbReference type="Proteomes" id="UP000038830"/>
    </source>
</evidence>
<evidence type="ECO:0000256" key="1">
    <source>
        <dbReference type="SAM" id="Phobius"/>
    </source>
</evidence>
<name>A0A0H5BXZ5_CYBJN</name>
<keyword evidence="1" id="KW-1133">Transmembrane helix</keyword>
<gene>
    <name evidence="2" type="ORF">BN1211_0091</name>
</gene>
<dbReference type="EMBL" id="CDQK01000001">
    <property type="protein sequence ID" value="CEP20288.1"/>
    <property type="molecule type" value="Genomic_DNA"/>
</dbReference>
<proteinExistence type="predicted"/>
<keyword evidence="1" id="KW-0812">Transmembrane</keyword>
<accession>A0A0H5BXZ5</accession>
<sequence length="194" mass="21939">MDKKTCFDLLCFFTEERGNRQRRVQRHHHDDVLVDVLWHRGLVHVQNISRVWVDRKSPVEGQSTVNLLAWNSSQLLGGGDLGHEVRLLLGRLRWNWLVGKRLHQLLLNNLDLRSLHLVRSGLLGLCVLLVVLLDSLSELWIVAASIVKIDSVAECKRTKGSNSSSELGHLRLGVLSGFLASFVGASCRLWLRAK</sequence>
<evidence type="ECO:0000313" key="2">
    <source>
        <dbReference type="EMBL" id="CEP20288.1"/>
    </source>
</evidence>
<feature type="transmembrane region" description="Helical" evidence="1">
    <location>
        <begin position="122"/>
        <end position="149"/>
    </location>
</feature>
<reference evidence="3" key="1">
    <citation type="journal article" date="2015" name="J. Biotechnol.">
        <title>The structure of the Cyberlindnera jadinii genome and its relation to Candida utilis analyzed by the occurrence of single nucleotide polymorphisms.</title>
        <authorList>
            <person name="Rupp O."/>
            <person name="Brinkrolf K."/>
            <person name="Buerth C."/>
            <person name="Kunigo M."/>
            <person name="Schneider J."/>
            <person name="Jaenicke S."/>
            <person name="Goesmann A."/>
            <person name="Puehler A."/>
            <person name="Jaeger K.-E."/>
            <person name="Ernst J.F."/>
        </authorList>
    </citation>
    <scope>NUCLEOTIDE SEQUENCE [LARGE SCALE GENOMIC DNA]</scope>
    <source>
        <strain evidence="3">ATCC 18201 / CBS 1600 / BCRC 20928 / JCM 3617 / NBRC 0987 / NRRL Y-1542</strain>
    </source>
</reference>
<keyword evidence="1" id="KW-0472">Membrane</keyword>
<feature type="transmembrane region" description="Helical" evidence="1">
    <location>
        <begin position="169"/>
        <end position="191"/>
    </location>
</feature>
<dbReference type="AlphaFoldDB" id="A0A0H5BXZ5"/>